<dbReference type="Pfam" id="PF13927">
    <property type="entry name" value="Ig_3"/>
    <property type="match status" value="1"/>
</dbReference>
<dbReference type="InterPro" id="IPR013783">
    <property type="entry name" value="Ig-like_fold"/>
</dbReference>
<name>A0A2T7NF89_POMCA</name>
<dbReference type="PANTHER" id="PTHR23279">
    <property type="entry name" value="DEFECTIVE PROBOSCIS EXTENSION RESPONSE DPR -RELATED"/>
    <property type="match status" value="1"/>
</dbReference>
<dbReference type="EMBL" id="PZQS01000013">
    <property type="protein sequence ID" value="PVD19838.1"/>
    <property type="molecule type" value="Genomic_DNA"/>
</dbReference>
<gene>
    <name evidence="2" type="ORF">C0Q70_20331</name>
</gene>
<dbReference type="Proteomes" id="UP000245119">
    <property type="component" value="Linkage Group LG13"/>
</dbReference>
<proteinExistence type="predicted"/>
<dbReference type="InterPro" id="IPR007110">
    <property type="entry name" value="Ig-like_dom"/>
</dbReference>
<reference evidence="2 3" key="1">
    <citation type="submission" date="2018-04" db="EMBL/GenBank/DDBJ databases">
        <title>The genome of golden apple snail Pomacea canaliculata provides insight into stress tolerance and invasive adaptation.</title>
        <authorList>
            <person name="Liu C."/>
            <person name="Liu B."/>
            <person name="Ren Y."/>
            <person name="Zhang Y."/>
            <person name="Wang H."/>
            <person name="Li S."/>
            <person name="Jiang F."/>
            <person name="Yin L."/>
            <person name="Zhang G."/>
            <person name="Qian W."/>
            <person name="Fan W."/>
        </authorList>
    </citation>
    <scope>NUCLEOTIDE SEQUENCE [LARGE SCALE GENOMIC DNA]</scope>
    <source>
        <strain evidence="2">SZHN2017</strain>
        <tissue evidence="2">Muscle</tissue>
    </source>
</reference>
<dbReference type="InterPro" id="IPR036179">
    <property type="entry name" value="Ig-like_dom_sf"/>
</dbReference>
<evidence type="ECO:0000313" key="2">
    <source>
        <dbReference type="EMBL" id="PVD19838.1"/>
    </source>
</evidence>
<dbReference type="GO" id="GO:0050808">
    <property type="term" value="P:synapse organization"/>
    <property type="evidence" value="ECO:0007669"/>
    <property type="project" value="TreeGrafter"/>
</dbReference>
<dbReference type="AlphaFoldDB" id="A0A2T7NF89"/>
<dbReference type="Pfam" id="PF07686">
    <property type="entry name" value="V-set"/>
    <property type="match status" value="1"/>
</dbReference>
<dbReference type="InterPro" id="IPR037448">
    <property type="entry name" value="Zig-8"/>
</dbReference>
<feature type="domain" description="Ig-like" evidence="1">
    <location>
        <begin position="120"/>
        <end position="204"/>
    </location>
</feature>
<accession>A0A2T7NF89</accession>
<keyword evidence="3" id="KW-1185">Reference proteome</keyword>
<dbReference type="SUPFAM" id="SSF48726">
    <property type="entry name" value="Immunoglobulin"/>
    <property type="match status" value="2"/>
</dbReference>
<dbReference type="OrthoDB" id="8049355at2759"/>
<dbReference type="InterPro" id="IPR003598">
    <property type="entry name" value="Ig_sub2"/>
</dbReference>
<dbReference type="SMART" id="SM00408">
    <property type="entry name" value="IGc2"/>
    <property type="match status" value="2"/>
</dbReference>
<evidence type="ECO:0000259" key="1">
    <source>
        <dbReference type="PROSITE" id="PS50835"/>
    </source>
</evidence>
<dbReference type="PROSITE" id="PS50835">
    <property type="entry name" value="IG_LIKE"/>
    <property type="match status" value="2"/>
</dbReference>
<dbReference type="InterPro" id="IPR003599">
    <property type="entry name" value="Ig_sub"/>
</dbReference>
<organism evidence="2 3">
    <name type="scientific">Pomacea canaliculata</name>
    <name type="common">Golden apple snail</name>
    <dbReference type="NCBI Taxonomy" id="400727"/>
    <lineage>
        <taxon>Eukaryota</taxon>
        <taxon>Metazoa</taxon>
        <taxon>Spiralia</taxon>
        <taxon>Lophotrochozoa</taxon>
        <taxon>Mollusca</taxon>
        <taxon>Gastropoda</taxon>
        <taxon>Caenogastropoda</taxon>
        <taxon>Architaenioglossa</taxon>
        <taxon>Ampullarioidea</taxon>
        <taxon>Ampullariidae</taxon>
        <taxon>Pomacea</taxon>
    </lineage>
</organism>
<dbReference type="Gene3D" id="2.60.40.10">
    <property type="entry name" value="Immunoglobulins"/>
    <property type="match status" value="2"/>
</dbReference>
<feature type="domain" description="Ig-like" evidence="1">
    <location>
        <begin position="10"/>
        <end position="103"/>
    </location>
</feature>
<dbReference type="InterPro" id="IPR013106">
    <property type="entry name" value="Ig_V-set"/>
</dbReference>
<evidence type="ECO:0000313" key="3">
    <source>
        <dbReference type="Proteomes" id="UP000245119"/>
    </source>
</evidence>
<dbReference type="GO" id="GO:0032589">
    <property type="term" value="C:neuron projection membrane"/>
    <property type="evidence" value="ECO:0007669"/>
    <property type="project" value="TreeGrafter"/>
</dbReference>
<sequence>MGVTMDPDIPVFLPRPNNVTFHRGDTALLPCAIENVGTKTIIWRRASDPNPLTIGQLVYVNDDRYSIHSVPQRKEWNLLIRNVQQADGGVYECQISSRYKLIHHILLRVNTIFMSGTKFVEKGDSIHLICNASGQNYPPEDLDWFKDGVKITADGIRQITVDKFRVQSTKTLVSVLDKKYSDMGDAGTYVCRSSNMGVTSMKVHVLNAGSTNGLQLSVTMGLTLVQGKGYNRPTPCGLLACSPFPSAKPAAAAAACTGTSRHDSTTTC</sequence>
<dbReference type="PANTHER" id="PTHR23279:SF36">
    <property type="entry name" value="DEFECTIVE PROBOSCIS EXTENSION RESPONSE 9, ISOFORM A"/>
    <property type="match status" value="1"/>
</dbReference>
<protein>
    <recommendedName>
        <fullName evidence="1">Ig-like domain-containing protein</fullName>
    </recommendedName>
</protein>
<dbReference type="STRING" id="400727.A0A2T7NF89"/>
<comment type="caution">
    <text evidence="2">The sequence shown here is derived from an EMBL/GenBank/DDBJ whole genome shotgun (WGS) entry which is preliminary data.</text>
</comment>
<dbReference type="SMART" id="SM00409">
    <property type="entry name" value="IG"/>
    <property type="match status" value="2"/>
</dbReference>